<dbReference type="Proteomes" id="UP000663889">
    <property type="component" value="Unassembled WGS sequence"/>
</dbReference>
<keyword evidence="11" id="KW-1185">Reference proteome</keyword>
<dbReference type="NCBIfam" id="TIGR01571">
    <property type="entry name" value="A_thal_Cys_rich"/>
    <property type="match status" value="1"/>
</dbReference>
<name>A0A814AMU1_9BILA</name>
<comment type="similarity">
    <text evidence="1">Belongs to the cornifelin family.</text>
</comment>
<keyword evidence="2" id="KW-0812">Transmembrane</keyword>
<dbReference type="AlphaFoldDB" id="A0A814AMU1"/>
<keyword evidence="2" id="KW-1133">Transmembrane helix</keyword>
<dbReference type="EMBL" id="CAJNOU010000361">
    <property type="protein sequence ID" value="CAF0972406.1"/>
    <property type="molecule type" value="Genomic_DNA"/>
</dbReference>
<evidence type="ECO:0000313" key="6">
    <source>
        <dbReference type="EMBL" id="CAF1072349.1"/>
    </source>
</evidence>
<evidence type="ECO:0000256" key="1">
    <source>
        <dbReference type="ARBA" id="ARBA00009024"/>
    </source>
</evidence>
<dbReference type="PANTHER" id="PTHR15907">
    <property type="entry name" value="DUF614 FAMILY PROTEIN-RELATED"/>
    <property type="match status" value="1"/>
</dbReference>
<dbReference type="Pfam" id="PF04749">
    <property type="entry name" value="PLAC8"/>
    <property type="match status" value="1"/>
</dbReference>
<dbReference type="Proteomes" id="UP000663874">
    <property type="component" value="Unassembled WGS sequence"/>
</dbReference>
<accession>A0A814AMU1</accession>
<feature type="transmembrane region" description="Helical" evidence="2">
    <location>
        <begin position="44"/>
        <end position="66"/>
    </location>
</feature>
<dbReference type="Proteomes" id="UP000663864">
    <property type="component" value="Unassembled WGS sequence"/>
</dbReference>
<evidence type="ECO:0000313" key="7">
    <source>
        <dbReference type="EMBL" id="CAF1258866.1"/>
    </source>
</evidence>
<dbReference type="Proteomes" id="UP000663823">
    <property type="component" value="Unassembled WGS sequence"/>
</dbReference>
<comment type="caution">
    <text evidence="3">The sequence shown here is derived from an EMBL/GenBank/DDBJ whole genome shotgun (WGS) entry which is preliminary data.</text>
</comment>
<dbReference type="EMBL" id="CAJOAX010001398">
    <property type="protein sequence ID" value="CAF3712118.1"/>
    <property type="molecule type" value="Genomic_DNA"/>
</dbReference>
<evidence type="ECO:0000313" key="12">
    <source>
        <dbReference type="Proteomes" id="UP000663882"/>
    </source>
</evidence>
<evidence type="ECO:0000313" key="10">
    <source>
        <dbReference type="EMBL" id="CAF3712118.1"/>
    </source>
</evidence>
<dbReference type="EMBL" id="CAJNOH010000551">
    <property type="protein sequence ID" value="CAF1072349.1"/>
    <property type="molecule type" value="Genomic_DNA"/>
</dbReference>
<dbReference type="Proteomes" id="UP000663882">
    <property type="component" value="Unassembled WGS sequence"/>
</dbReference>
<dbReference type="EMBL" id="CAJNOO010000354">
    <property type="protein sequence ID" value="CAF0916994.1"/>
    <property type="molecule type" value="Genomic_DNA"/>
</dbReference>
<dbReference type="InterPro" id="IPR006461">
    <property type="entry name" value="PLAC_motif_containing"/>
</dbReference>
<evidence type="ECO:0000313" key="8">
    <source>
        <dbReference type="EMBL" id="CAF3647218.1"/>
    </source>
</evidence>
<reference evidence="3" key="1">
    <citation type="submission" date="2021-02" db="EMBL/GenBank/DDBJ databases">
        <authorList>
            <person name="Nowell W R."/>
        </authorList>
    </citation>
    <scope>NUCLEOTIDE SEQUENCE</scope>
</reference>
<dbReference type="Proteomes" id="UP000663836">
    <property type="component" value="Unassembled WGS sequence"/>
</dbReference>
<keyword evidence="2" id="KW-0472">Membrane</keyword>
<protein>
    <submittedName>
        <fullName evidence="3">Uncharacterized protein</fullName>
    </submittedName>
</protein>
<dbReference type="Proteomes" id="UP000663870">
    <property type="component" value="Unassembled WGS sequence"/>
</dbReference>
<organism evidence="3 12">
    <name type="scientific">Rotaria sordida</name>
    <dbReference type="NCBI Taxonomy" id="392033"/>
    <lineage>
        <taxon>Eukaryota</taxon>
        <taxon>Metazoa</taxon>
        <taxon>Spiralia</taxon>
        <taxon>Gnathifera</taxon>
        <taxon>Rotifera</taxon>
        <taxon>Eurotatoria</taxon>
        <taxon>Bdelloidea</taxon>
        <taxon>Philodinida</taxon>
        <taxon>Philodinidae</taxon>
        <taxon>Rotaria</taxon>
    </lineage>
</organism>
<evidence type="ECO:0000313" key="4">
    <source>
        <dbReference type="EMBL" id="CAF0972406.1"/>
    </source>
</evidence>
<dbReference type="EMBL" id="CAJNOT010000505">
    <property type="protein sequence ID" value="CAF1004179.1"/>
    <property type="molecule type" value="Genomic_DNA"/>
</dbReference>
<dbReference type="EMBL" id="CAJOBD010000332">
    <property type="protein sequence ID" value="CAF3647218.1"/>
    <property type="molecule type" value="Genomic_DNA"/>
</dbReference>
<evidence type="ECO:0000313" key="3">
    <source>
        <dbReference type="EMBL" id="CAF0916994.1"/>
    </source>
</evidence>
<evidence type="ECO:0000313" key="9">
    <source>
        <dbReference type="EMBL" id="CAF3661950.1"/>
    </source>
</evidence>
<sequence>MSGENEWNEDLFGCCNDCNTCCYGYWCTPCLFGSNAKKIDDKNCFLMCCLYGLLTSVYLCWVPHYFERQKLREKYNLKPNPSCGDCPTTLCCSPCALCQEAREMKSMEKERSMVYKPNATPPIISQPVPDSKDVHPTDIRL</sequence>
<proteinExistence type="inferred from homology"/>
<evidence type="ECO:0000313" key="11">
    <source>
        <dbReference type="Proteomes" id="UP000663870"/>
    </source>
</evidence>
<dbReference type="Proteomes" id="UP000663854">
    <property type="component" value="Unassembled WGS sequence"/>
</dbReference>
<evidence type="ECO:0000256" key="2">
    <source>
        <dbReference type="SAM" id="Phobius"/>
    </source>
</evidence>
<dbReference type="EMBL" id="CAJNOL010000991">
    <property type="protein sequence ID" value="CAF1258866.1"/>
    <property type="molecule type" value="Genomic_DNA"/>
</dbReference>
<dbReference type="OrthoDB" id="1045822at2759"/>
<evidence type="ECO:0000313" key="5">
    <source>
        <dbReference type="EMBL" id="CAF1004179.1"/>
    </source>
</evidence>
<dbReference type="EMBL" id="CAJOBE010000581">
    <property type="protein sequence ID" value="CAF3661950.1"/>
    <property type="molecule type" value="Genomic_DNA"/>
</dbReference>
<gene>
    <name evidence="9" type="ORF">FNK824_LOCUS6616</name>
    <name evidence="8" type="ORF">JBS370_LOCUS6143</name>
    <name evidence="7" type="ORF">JXQ802_LOCUS27373</name>
    <name evidence="10" type="ORF">OTI717_LOCUS13253</name>
    <name evidence="6" type="ORF">PYM288_LOCUS18233</name>
    <name evidence="3" type="ORF">RFH988_LOCUS9785</name>
    <name evidence="4" type="ORF">SEV965_LOCUS9315</name>
    <name evidence="5" type="ORF">ZHD862_LOCUS12687</name>
</gene>